<comment type="caution">
    <text evidence="2">The sequence shown here is derived from an EMBL/GenBank/DDBJ whole genome shotgun (WGS) entry which is preliminary data.</text>
</comment>
<accession>A0AA39ZCA4</accession>
<gene>
    <name evidence="2" type="ORF">QBC41DRAFT_132417</name>
</gene>
<evidence type="ECO:0008006" key="4">
    <source>
        <dbReference type="Google" id="ProtNLM"/>
    </source>
</evidence>
<dbReference type="InterPro" id="IPR052957">
    <property type="entry name" value="Auxin_embryo_med"/>
</dbReference>
<protein>
    <recommendedName>
        <fullName evidence="4">Protein NO VEIN C-terminal domain-containing protein</fullName>
    </recommendedName>
</protein>
<dbReference type="InterPro" id="IPR036890">
    <property type="entry name" value="HATPase_C_sf"/>
</dbReference>
<keyword evidence="3" id="KW-1185">Reference proteome</keyword>
<evidence type="ECO:0000313" key="3">
    <source>
        <dbReference type="Proteomes" id="UP001174997"/>
    </source>
</evidence>
<organism evidence="2 3">
    <name type="scientific">Cercophora samala</name>
    <dbReference type="NCBI Taxonomy" id="330535"/>
    <lineage>
        <taxon>Eukaryota</taxon>
        <taxon>Fungi</taxon>
        <taxon>Dikarya</taxon>
        <taxon>Ascomycota</taxon>
        <taxon>Pezizomycotina</taxon>
        <taxon>Sordariomycetes</taxon>
        <taxon>Sordariomycetidae</taxon>
        <taxon>Sordariales</taxon>
        <taxon>Lasiosphaeriaceae</taxon>
        <taxon>Cercophora</taxon>
    </lineage>
</organism>
<evidence type="ECO:0000313" key="2">
    <source>
        <dbReference type="EMBL" id="KAK0667790.1"/>
    </source>
</evidence>
<dbReference type="Proteomes" id="UP001174997">
    <property type="component" value="Unassembled WGS sequence"/>
</dbReference>
<feature type="region of interest" description="Disordered" evidence="1">
    <location>
        <begin position="1384"/>
        <end position="1412"/>
    </location>
</feature>
<sequence>MSLSQLATLPQDQAKALIKQIVKDNGLLSEQDHAAMQPEIRQTPQKATLDNNNIGDAIRKVVTNTTQFTNTQFIYELLQNADSNRFTWTTAMGRVPYLAFHVHQDKIIVESNEDGFTEADLRALCTIGKISDQGERGKGVGFKSVFRVVSRASIQFGAFSFYFQHRSDELGLGMIAPEWYSPDSPTNPEMGTTRMTFALSDNVMQQQEVFEELRNLRPAMLLFMRQLRRIKVCFYDDAGKKEFDTTMSLTWLEPSSRARITTLRSRAGDPKPTQLSQLYHVTEGIASGLAKSEKRLYSEEEMASRIYSQAKVVLAFPLDTQSMPAVESQEIFAIHPILSCGYNFLIHSDFVTTADNQGFLPDSQRNKDLHQYLVKTFVSAAKQMCNYPELRFRWIRYLPRPVQADEFSMLLRQEIANANIMVPLLSTGPLLPLTQLKEFPRQPSCLDHNNRPIFSDLPGEKAIYLSFDYHERDRVRLREYGLMSLSMQDIVATAEADLQSSSSKLKNPETDKAWHTLAAGILLEGLESGSEEIRNWIKYLPILPLADGRWITANNGPVYFATTAADVLIPNVLGLKCVNADASAHPDRNALFRALGVASAPPWAIWTAIWTQYSRNKSLTLGDSVALLRCLYLTCLDQGLPDKRHLLTVKSATEQDCHPDDLYLADDSGPFSPARLGLDVDHLHQDYLRDPPQRWDDGNCGTMTWGTWLHQEIGIRRELRLACRRGLDNGLALSDEILHIAKHKPGQLVALLRHLWGSQGIGITADRRACAQLRNLGVLCEGEATLTLEGTILPTPRLKSLSRQFLEPEHSFPFLQLDADITNETEGSWRFLDCLGVIADEDIGFYVALLEALSEKTIEDPSRVLRLYAVIENICAEAGDPAQIRQHLRNYYKGEAVIYVPKQTDREPRWCCLEECLLDAPASTRHKYPIDLMYSEAFAGDSTVDLPTVQNFLRHTLAVDACCWEDHIAELRYLKDQGCLELPEAVERYQSLWTLAREPTEHGLELQWNLQTLFESEALILYPTGLLGSSWHRTTDCVWSTTTILPAKPNLQHLYPDFHGFFVDILSVSLPDARAAYNELLSLPYKNLSVAEAKAHLLAFDSLLRSTSEQLLHELPPRKLLEKPVVPIRYGDGRTELVPASTEFAIVDLEGLPDDLPTEMKMLDFEREALPKIERFLEWSGLTERYISSVSQDLPFTNPGERTPISSRDFDIKRKVHALLRVAKHFGSPKYEGDGMALFSILSTAKMWECDDISAWLTLTMNNNKFVVQLDKGGVHIGQGERNLLEIYVPQDEVDRDVCLQYQLPRQLAKWLMSRSDADSTAPVNEKMVSVLKGILNAKVKSLPRLLQREGIPEVSLPNPSFISSDEEDIIPTIKGIKRVLFKPPKGPEPTTSSTPLAPPAHKSAGYHAQNNGLLTPSTVQRIEERSPSGTLGPPRALFLTPQTGSASREADFAVNQGSHSEQYQNLLSRMIWAGQNIRFPEHKHPDTLPLHMRLPPHLRSRGPNRFTNLQIGAAGELFVVELLRALQLPEFSIEENWTSNIRDNIRDHPAYSSLTQWKQGAREITDIQYRDRDKKLTSFLEARGYGHLIAKANDNLDEPLTYYIEVKSTPGGLDTAVRMGLEQHETMTKLCIEANSVYVIFRVFDMFTDKIDFRLYVNPTRLQSNGVLKFENKWLMTPTKR</sequence>
<name>A0AA39ZCA4_9PEZI</name>
<dbReference type="PANTHER" id="PTHR32387">
    <property type="entry name" value="WU:FJ29H11"/>
    <property type="match status" value="1"/>
</dbReference>
<evidence type="ECO:0000256" key="1">
    <source>
        <dbReference type="SAM" id="MobiDB-lite"/>
    </source>
</evidence>
<dbReference type="SUPFAM" id="SSF55874">
    <property type="entry name" value="ATPase domain of HSP90 chaperone/DNA topoisomerase II/histidine kinase"/>
    <property type="match status" value="1"/>
</dbReference>
<dbReference type="PANTHER" id="PTHR32387:SF0">
    <property type="entry name" value="PROTEIN NO VEIN"/>
    <property type="match status" value="1"/>
</dbReference>
<proteinExistence type="predicted"/>
<dbReference type="EMBL" id="JAULSY010000066">
    <property type="protein sequence ID" value="KAK0667790.1"/>
    <property type="molecule type" value="Genomic_DNA"/>
</dbReference>
<reference evidence="2" key="1">
    <citation type="submission" date="2023-06" db="EMBL/GenBank/DDBJ databases">
        <title>Genome-scale phylogeny and comparative genomics of the fungal order Sordariales.</title>
        <authorList>
            <consortium name="Lawrence Berkeley National Laboratory"/>
            <person name="Hensen N."/>
            <person name="Bonometti L."/>
            <person name="Westerberg I."/>
            <person name="Brannstrom I.O."/>
            <person name="Guillou S."/>
            <person name="Cros-Aarteil S."/>
            <person name="Calhoun S."/>
            <person name="Haridas S."/>
            <person name="Kuo A."/>
            <person name="Mondo S."/>
            <person name="Pangilinan J."/>
            <person name="Riley R."/>
            <person name="Labutti K."/>
            <person name="Andreopoulos B."/>
            <person name="Lipzen A."/>
            <person name="Chen C."/>
            <person name="Yanf M."/>
            <person name="Daum C."/>
            <person name="Ng V."/>
            <person name="Clum A."/>
            <person name="Steindorff A."/>
            <person name="Ohm R."/>
            <person name="Martin F."/>
            <person name="Silar P."/>
            <person name="Natvig D."/>
            <person name="Lalanne C."/>
            <person name="Gautier V."/>
            <person name="Ament-Velasquez S.L."/>
            <person name="Kruys A."/>
            <person name="Hutchinson M.I."/>
            <person name="Powell A.J."/>
            <person name="Barry K."/>
            <person name="Miller A.N."/>
            <person name="Grigoriev I.V."/>
            <person name="Debuchy R."/>
            <person name="Gladieux P."/>
            <person name="Thoren M.H."/>
            <person name="Johannesson H."/>
        </authorList>
    </citation>
    <scope>NUCLEOTIDE SEQUENCE</scope>
    <source>
        <strain evidence="2">CBS 307.81</strain>
    </source>
</reference>